<dbReference type="Gene3D" id="3.40.50.300">
    <property type="entry name" value="P-loop containing nucleotide triphosphate hydrolases"/>
    <property type="match status" value="3"/>
</dbReference>
<sequence>MTTSFASRLDVVRVKADQWADELIDLGHQNTLLHYQDTKTITLDLTAASADSLGQLLGGRKTKLSALLPAKDAHAAACIRARNLRRKMLQLEEEQGVEVGRIARGLLRLPPPATRGTSPVPPLRAPLVLQAIAIDSRTAAENDFTIDLVGDAEVNPVLLYALNRQYGVDLDLDRTQERLNGLLDEADGPAEQVRRLFGAIEDLLREQSLTAELEERVLAGIFSFENLPMVKDLKAATDLLASHDVIAAAAGFAPAIDGLQAVAAAHRTGSPDSVQPKDEFLVLDADSSQQQALFAVLSGQHVVIQGPPGTGKSQTIANIIASAVAAGKRILFVTEKRAAIEAVTERLQQVDLHHLVLDLHQQTLGRRHVAEQVAESLERASKELPPQVNGLHDRLAERRRQVIQHDHELHSPRAPWGISAYQAYSAMLELPAASRIGHVLRGSQLNALSGDTLNRVENDLVNFVSMGGLAVRRGDLPWSRCEIRNMRDVEEVHAKLTELHARSWRNAQSELRALVGRAGLRKASDLAGWRDILGLLGAVEKTVSYYGEEIFSAPLEDFCLATGDRAWRARHPRQLGWWARRGVRKQIRLMRKVGKCDRGRMHDELLAASWQLNRWRQLALEGAVPAAVLGLGEVLGRFTEVRDQLAAVAMCARIEEPEQLPEEKISSTLDELTGDVNTLYRMPRLNTITDQLEALGLGQLLDELVERDADADEALRMLRSCWYSSLLHEFKLRLPYLAQFTGTQHDRIVAEFRQADTDHFRLNAQRIRRGVAERLAAARDSNRQQSALVLGEAKRKRGHMPIRKLVAKAPDVLLAARPCWAMSPIVVSRLLPAQRLFDLVVFDEASQIEPYDAMAAIMRGEQLVVAGDDKQLPPTMFFRQTLRGGAGEDDEDDEQQAVTPQVGDFESILKCLAALIPRTYTLKWHYRSADERLIAFSNHEIYSDQLVTFPGRDEESPLRHEVVDGIAAPGAGGAADEEISRVVDLVLQHVRQHPEDTLGVITMNMKNADRIEGALRQAGQRHPELAEFTARMQGPGKRLFVKSLERVQGDERDAIILSIGFSKGADGRLPMGFGPLNNDGGERRLNVAVTRARRRMCVVSAFTHHDMAPNWHKEGPRLLRKFLEFAAGGGGPAAIGRADTQPLNGFERSIHEALLAANVPVVPQWGVSGYRIDFALIHPERPGLMVLAVEADGERYHLSESARDRDRLRQDHLERLGWRFHRVWASEWFSDPEQQTARIVERWREAVADADRQPDPVRPTVERVEVPVPKVERGPRPRVPRRAKIDEYGPAELIAIARWVLSDGLALDRETRIEQVREALGFQRRGKRIVERVSIALDEVEKSAAGEGN</sequence>
<keyword evidence="10" id="KW-1185">Reference proteome</keyword>
<protein>
    <submittedName>
        <fullName evidence="9">AAA domain-containing protein</fullName>
    </submittedName>
</protein>
<dbReference type="InterPro" id="IPR041679">
    <property type="entry name" value="DNA2/NAM7-like_C"/>
</dbReference>
<dbReference type="PANTHER" id="PTHR43788">
    <property type="entry name" value="DNA2/NAM7 HELICASE FAMILY MEMBER"/>
    <property type="match status" value="1"/>
</dbReference>
<dbReference type="Pfam" id="PF13086">
    <property type="entry name" value="AAA_11"/>
    <property type="match status" value="2"/>
</dbReference>
<dbReference type="Pfam" id="PF13087">
    <property type="entry name" value="AAA_12"/>
    <property type="match status" value="1"/>
</dbReference>
<comment type="similarity">
    <text evidence="1">Belongs to the DNA2/NAM7 helicase family.</text>
</comment>
<keyword evidence="2" id="KW-0547">Nucleotide-binding</keyword>
<comment type="caution">
    <text evidence="9">The sequence shown here is derived from an EMBL/GenBank/DDBJ whole genome shotgun (WGS) entry which is preliminary data.</text>
</comment>
<dbReference type="InterPro" id="IPR041677">
    <property type="entry name" value="DNA2/NAM7_AAA_11"/>
</dbReference>
<evidence type="ECO:0000259" key="7">
    <source>
        <dbReference type="Pfam" id="PF13087"/>
    </source>
</evidence>
<reference evidence="9 10" key="1">
    <citation type="submission" date="2024-09" db="EMBL/GenBank/DDBJ databases">
        <authorList>
            <person name="Sun Q."/>
            <person name="Mori K."/>
        </authorList>
    </citation>
    <scope>NUCLEOTIDE SEQUENCE [LARGE SCALE GENOMIC DNA]</scope>
    <source>
        <strain evidence="9 10">TBRC 1432</strain>
    </source>
</reference>
<dbReference type="SUPFAM" id="SSF52980">
    <property type="entry name" value="Restriction endonuclease-like"/>
    <property type="match status" value="1"/>
</dbReference>
<gene>
    <name evidence="9" type="ORF">ACFFH7_10615</name>
</gene>
<dbReference type="Proteomes" id="UP001589810">
    <property type="component" value="Unassembled WGS sequence"/>
</dbReference>
<dbReference type="Pfam" id="PF18741">
    <property type="entry name" value="MTES_1575"/>
    <property type="match status" value="1"/>
</dbReference>
<evidence type="ECO:0000256" key="3">
    <source>
        <dbReference type="ARBA" id="ARBA00022801"/>
    </source>
</evidence>
<dbReference type="Gene3D" id="3.40.960.10">
    <property type="entry name" value="VSR Endonuclease"/>
    <property type="match status" value="1"/>
</dbReference>
<dbReference type="EMBL" id="JBHLUD010000002">
    <property type="protein sequence ID" value="MFC0541935.1"/>
    <property type="molecule type" value="Genomic_DNA"/>
</dbReference>
<keyword evidence="4" id="KW-0347">Helicase</keyword>
<feature type="domain" description="DNA2/NAM7 helicase helicase" evidence="6">
    <location>
        <begin position="286"/>
        <end position="359"/>
    </location>
</feature>
<evidence type="ECO:0000256" key="4">
    <source>
        <dbReference type="ARBA" id="ARBA00022806"/>
    </source>
</evidence>
<feature type="domain" description="Restriction endonuclease type II-like" evidence="8">
    <location>
        <begin position="1146"/>
        <end position="1241"/>
    </location>
</feature>
<name>A0ABV6MPV2_9PSEU</name>
<evidence type="ECO:0000313" key="10">
    <source>
        <dbReference type="Proteomes" id="UP001589810"/>
    </source>
</evidence>
<accession>A0ABV6MPV2</accession>
<dbReference type="SUPFAM" id="SSF52540">
    <property type="entry name" value="P-loop containing nucleoside triphosphate hydrolases"/>
    <property type="match status" value="1"/>
</dbReference>
<evidence type="ECO:0000256" key="5">
    <source>
        <dbReference type="ARBA" id="ARBA00022840"/>
    </source>
</evidence>
<feature type="domain" description="DNA2/NAM7 helicase-like C-terminal" evidence="7">
    <location>
        <begin position="974"/>
        <end position="1100"/>
    </location>
</feature>
<dbReference type="PANTHER" id="PTHR43788:SF8">
    <property type="entry name" value="DNA-BINDING PROTEIN SMUBP-2"/>
    <property type="match status" value="1"/>
</dbReference>
<dbReference type="InterPro" id="IPR050534">
    <property type="entry name" value="Coronavir_polyprotein_1ab"/>
</dbReference>
<feature type="domain" description="DNA2/NAM7 helicase helicase" evidence="6">
    <location>
        <begin position="829"/>
        <end position="877"/>
    </location>
</feature>
<evidence type="ECO:0000256" key="2">
    <source>
        <dbReference type="ARBA" id="ARBA00022741"/>
    </source>
</evidence>
<keyword evidence="3" id="KW-0378">Hydrolase</keyword>
<dbReference type="RefSeq" id="WP_273942026.1">
    <property type="nucleotide sequence ID" value="NZ_CP097263.1"/>
</dbReference>
<dbReference type="InterPro" id="IPR027417">
    <property type="entry name" value="P-loop_NTPase"/>
</dbReference>
<dbReference type="InterPro" id="IPR049468">
    <property type="entry name" value="Restrct_endonuc-II-like_dom"/>
</dbReference>
<organism evidence="9 10">
    <name type="scientific">Kutzneria chonburiensis</name>
    <dbReference type="NCBI Taxonomy" id="1483604"/>
    <lineage>
        <taxon>Bacteria</taxon>
        <taxon>Bacillati</taxon>
        <taxon>Actinomycetota</taxon>
        <taxon>Actinomycetes</taxon>
        <taxon>Pseudonocardiales</taxon>
        <taxon>Pseudonocardiaceae</taxon>
        <taxon>Kutzneria</taxon>
    </lineage>
</organism>
<dbReference type="InterPro" id="IPR011335">
    <property type="entry name" value="Restrct_endonuc-II-like"/>
</dbReference>
<proteinExistence type="inferred from homology"/>
<keyword evidence="5" id="KW-0067">ATP-binding</keyword>
<evidence type="ECO:0000313" key="9">
    <source>
        <dbReference type="EMBL" id="MFC0541935.1"/>
    </source>
</evidence>
<dbReference type="CDD" id="cd18808">
    <property type="entry name" value="SF1_C_Upf1"/>
    <property type="match status" value="1"/>
</dbReference>
<evidence type="ECO:0000259" key="6">
    <source>
        <dbReference type="Pfam" id="PF13086"/>
    </source>
</evidence>
<dbReference type="InterPro" id="IPR047187">
    <property type="entry name" value="SF1_C_Upf1"/>
</dbReference>
<evidence type="ECO:0000259" key="8">
    <source>
        <dbReference type="Pfam" id="PF18741"/>
    </source>
</evidence>
<evidence type="ECO:0000256" key="1">
    <source>
        <dbReference type="ARBA" id="ARBA00007913"/>
    </source>
</evidence>